<keyword evidence="3" id="KW-0862">Zinc</keyword>
<accession>A0ABR0SEZ5</accession>
<dbReference type="Proteomes" id="UP001338125">
    <property type="component" value="Unassembled WGS sequence"/>
</dbReference>
<evidence type="ECO:0000256" key="7">
    <source>
        <dbReference type="ARBA" id="ARBA00023242"/>
    </source>
</evidence>
<dbReference type="CDD" id="cd12148">
    <property type="entry name" value="fungal_TF_MHR"/>
    <property type="match status" value="1"/>
</dbReference>
<reference evidence="8 9" key="1">
    <citation type="submission" date="2024-01" db="EMBL/GenBank/DDBJ databases">
        <title>Complete genome of Cladobotryum mycophilum ATHUM6906.</title>
        <authorList>
            <person name="Christinaki A.C."/>
            <person name="Myridakis A.I."/>
            <person name="Kouvelis V.N."/>
        </authorList>
    </citation>
    <scope>NUCLEOTIDE SEQUENCE [LARGE SCALE GENOMIC DNA]</scope>
    <source>
        <strain evidence="8 9">ATHUM6906</strain>
    </source>
</reference>
<evidence type="ECO:0000256" key="4">
    <source>
        <dbReference type="ARBA" id="ARBA00023015"/>
    </source>
</evidence>
<keyword evidence="9" id="KW-1185">Reference proteome</keyword>
<proteinExistence type="predicted"/>
<dbReference type="PANTHER" id="PTHR47782">
    <property type="entry name" value="ZN(II)2CYS6 TRANSCRIPTION FACTOR (EUROFUNG)-RELATED"/>
    <property type="match status" value="1"/>
</dbReference>
<dbReference type="EMBL" id="JAVFKD010000014">
    <property type="protein sequence ID" value="KAK5990733.1"/>
    <property type="molecule type" value="Genomic_DNA"/>
</dbReference>
<comment type="subcellular location">
    <subcellularLocation>
        <location evidence="1">Nucleus</location>
    </subcellularLocation>
</comment>
<keyword evidence="4" id="KW-0805">Transcription regulation</keyword>
<organism evidence="8 9">
    <name type="scientific">Cladobotryum mycophilum</name>
    <dbReference type="NCBI Taxonomy" id="491253"/>
    <lineage>
        <taxon>Eukaryota</taxon>
        <taxon>Fungi</taxon>
        <taxon>Dikarya</taxon>
        <taxon>Ascomycota</taxon>
        <taxon>Pezizomycotina</taxon>
        <taxon>Sordariomycetes</taxon>
        <taxon>Hypocreomycetidae</taxon>
        <taxon>Hypocreales</taxon>
        <taxon>Hypocreaceae</taxon>
        <taxon>Cladobotryum</taxon>
    </lineage>
</organism>
<keyword evidence="6" id="KW-0804">Transcription</keyword>
<evidence type="ECO:0000313" key="9">
    <source>
        <dbReference type="Proteomes" id="UP001338125"/>
    </source>
</evidence>
<dbReference type="PANTHER" id="PTHR47782:SF2">
    <property type="entry name" value="TRANSCRIPTION FACTOR, PUTATIVE (AFU_ORTHOLOGUE AFUA_4G12570)-RELATED"/>
    <property type="match status" value="1"/>
</dbReference>
<evidence type="ECO:0000256" key="3">
    <source>
        <dbReference type="ARBA" id="ARBA00022833"/>
    </source>
</evidence>
<evidence type="ECO:0000256" key="1">
    <source>
        <dbReference type="ARBA" id="ARBA00004123"/>
    </source>
</evidence>
<keyword evidence="5" id="KW-0238">DNA-binding</keyword>
<keyword evidence="7" id="KW-0539">Nucleus</keyword>
<keyword evidence="2" id="KW-0479">Metal-binding</keyword>
<name>A0ABR0SEZ5_9HYPO</name>
<protein>
    <submittedName>
        <fullName evidence="8">Uncharacterized protein</fullName>
    </submittedName>
</protein>
<evidence type="ECO:0000256" key="2">
    <source>
        <dbReference type="ARBA" id="ARBA00022723"/>
    </source>
</evidence>
<evidence type="ECO:0000313" key="8">
    <source>
        <dbReference type="EMBL" id="KAK5990733.1"/>
    </source>
</evidence>
<gene>
    <name evidence="8" type="ORF">PT974_09003</name>
</gene>
<dbReference type="InterPro" id="IPR052202">
    <property type="entry name" value="Yeast_MetPath_Reg"/>
</dbReference>
<evidence type="ECO:0000256" key="5">
    <source>
        <dbReference type="ARBA" id="ARBA00023125"/>
    </source>
</evidence>
<evidence type="ECO:0000256" key="6">
    <source>
        <dbReference type="ARBA" id="ARBA00023163"/>
    </source>
</evidence>
<sequence length="320" mass="36452">MVHARTFSFTDDSLHVAFPNTSGLDRKLSIPEAIAGPQSADPGLLLFQLRRAQSYWYQELYQSDAPPLGDPSSFVWQMCLDMREWGESLPVSLPAAIRQMFEQELRYSYVYCIAPSARAPQITDYHRTLIFEYSLAYLTDMHEIAHIGLNGAFYTYHDALKVYFMGNQFLAVLRDAEDMLLSGAQIQLPIRPGAPQAPPIPRPQIQPGRPVEDNLSRSLWCLETVPQTLEKYGERWEDARMLKHSFEQLSEEAFDRLGKRRQMQSMGMEQTQGPYPNGVGVSGPPSAVPVMAQGQQQQQQQREIRWVGVDMTQMMPGRHQ</sequence>
<comment type="caution">
    <text evidence="8">The sequence shown here is derived from an EMBL/GenBank/DDBJ whole genome shotgun (WGS) entry which is preliminary data.</text>
</comment>